<dbReference type="Gene3D" id="3.40.50.300">
    <property type="entry name" value="P-loop containing nucleotide triphosphate hydrolases"/>
    <property type="match status" value="2"/>
</dbReference>
<keyword evidence="2 5" id="KW-0378">Hydrolase</keyword>
<evidence type="ECO:0000256" key="3">
    <source>
        <dbReference type="ARBA" id="ARBA00022806"/>
    </source>
</evidence>
<dbReference type="InterPro" id="IPR014016">
    <property type="entry name" value="UvrD-like_ATP-bd"/>
</dbReference>
<organism evidence="7 8">
    <name type="scientific">Clostridium lapidicellarium</name>
    <dbReference type="NCBI Taxonomy" id="3240931"/>
    <lineage>
        <taxon>Bacteria</taxon>
        <taxon>Bacillati</taxon>
        <taxon>Bacillota</taxon>
        <taxon>Clostridia</taxon>
        <taxon>Eubacteriales</taxon>
        <taxon>Clostridiaceae</taxon>
        <taxon>Clostridium</taxon>
    </lineage>
</organism>
<comment type="caution">
    <text evidence="7">The sequence shown here is derived from an EMBL/GenBank/DDBJ whole genome shotgun (WGS) entry which is preliminary data.</text>
</comment>
<keyword evidence="3 5" id="KW-0347">Helicase</keyword>
<dbReference type="PROSITE" id="PS51198">
    <property type="entry name" value="UVRD_HELICASE_ATP_BIND"/>
    <property type="match status" value="1"/>
</dbReference>
<dbReference type="PANTHER" id="PTHR11070:SF3">
    <property type="entry name" value="DNA 3'-5' HELICASE"/>
    <property type="match status" value="1"/>
</dbReference>
<feature type="domain" description="UvrD-like helicase ATP-binding" evidence="6">
    <location>
        <begin position="7"/>
        <end position="308"/>
    </location>
</feature>
<dbReference type="InterPro" id="IPR013986">
    <property type="entry name" value="DExx_box_DNA_helicase_dom_sf"/>
</dbReference>
<evidence type="ECO:0000256" key="4">
    <source>
        <dbReference type="ARBA" id="ARBA00022840"/>
    </source>
</evidence>
<proteinExistence type="predicted"/>
<keyword evidence="1 5" id="KW-0547">Nucleotide-binding</keyword>
<evidence type="ECO:0000313" key="7">
    <source>
        <dbReference type="EMBL" id="MEY8764341.1"/>
    </source>
</evidence>
<evidence type="ECO:0000259" key="6">
    <source>
        <dbReference type="PROSITE" id="PS51198"/>
    </source>
</evidence>
<dbReference type="EMBL" id="JBGFFE010000020">
    <property type="protein sequence ID" value="MEY8764341.1"/>
    <property type="molecule type" value="Genomic_DNA"/>
</dbReference>
<evidence type="ECO:0000313" key="8">
    <source>
        <dbReference type="Proteomes" id="UP001565220"/>
    </source>
</evidence>
<keyword evidence="4 5" id="KW-0067">ATP-binding</keyword>
<evidence type="ECO:0000256" key="1">
    <source>
        <dbReference type="ARBA" id="ARBA00022741"/>
    </source>
</evidence>
<gene>
    <name evidence="7" type="ORF">AB8S09_11945</name>
</gene>
<dbReference type="PANTHER" id="PTHR11070">
    <property type="entry name" value="UVRD / RECB / PCRA DNA HELICASE FAMILY MEMBER"/>
    <property type="match status" value="1"/>
</dbReference>
<name>A0ABV4DZK3_9CLOT</name>
<dbReference type="InterPro" id="IPR000212">
    <property type="entry name" value="DNA_helicase_UvrD/REP"/>
</dbReference>
<sequence length="596" mass="69807">MDNKVNQKFEYISSDSLIDIESNFKVEAGPGAGKTTWLVNHIKNVLNKSARLKKSRKIACITYTKVGVKSIINKLKDTGDQVEVGTIHSFLYKHIIKPYIHLIKDDYDLNIEELSVNDENVFSYRKMIAWIKDGGHKLHYLLADCKLTQQNLVNLYWKLEGDKCVLKVRKHANYNKKYYIKEKEMYFIRDYSRHQKDYLKYKKQYWKDGMLTYDDVLFFSYELIKKHPEILRILRSKFPYFFIDEFQDTNPIQTEIIKLLGKEETIVGIIGDWAQSIYGFQGADVTQFQKFSLGDMKYCEIKDNRRSTRQIINILNIIRGDLNQKSPENKIGDEPYIIIGNQLNSYKKAKKILNDKSKNLYSLSYADITSNEMKLNSKEIKVDESVLKNDIVDEIINEESGNRPKQIVRVIKAIEYARQNNFKESIKNMTRVYGTEKDKENIKKALIALNNLLSTYDKFKNSSITEFYNKLKNNIKLDIKKISKGRIKTFYDSIKYTDVVLWIKINEDNSLHRTIHKAKGDEFDNVMVIVKSKIDEEFNEDKDLAFLLNPDLSQENQRVYYVAVSRAKKNLFINVPELSSENAKKLKNCGFNVVYV</sequence>
<evidence type="ECO:0000256" key="2">
    <source>
        <dbReference type="ARBA" id="ARBA00022801"/>
    </source>
</evidence>
<dbReference type="Gene3D" id="1.10.486.10">
    <property type="entry name" value="PCRA, domain 4"/>
    <property type="match status" value="1"/>
</dbReference>
<protein>
    <submittedName>
        <fullName evidence="7">UvrD-helicase domain-containing protein</fullName>
    </submittedName>
</protein>
<accession>A0ABV4DZK3</accession>
<dbReference type="Gene3D" id="1.10.10.160">
    <property type="match status" value="1"/>
</dbReference>
<dbReference type="Proteomes" id="UP001565220">
    <property type="component" value="Unassembled WGS sequence"/>
</dbReference>
<dbReference type="RefSeq" id="WP_369869199.1">
    <property type="nucleotide sequence ID" value="NZ_JBGFFE010000020.1"/>
</dbReference>
<dbReference type="SUPFAM" id="SSF52540">
    <property type="entry name" value="P-loop containing nucleoside triphosphate hydrolases"/>
    <property type="match status" value="1"/>
</dbReference>
<evidence type="ECO:0000256" key="5">
    <source>
        <dbReference type="PROSITE-ProRule" id="PRU00560"/>
    </source>
</evidence>
<keyword evidence="8" id="KW-1185">Reference proteome</keyword>
<dbReference type="InterPro" id="IPR027417">
    <property type="entry name" value="P-loop_NTPase"/>
</dbReference>
<feature type="binding site" evidence="5">
    <location>
        <begin position="28"/>
        <end position="35"/>
    </location>
    <ligand>
        <name>ATP</name>
        <dbReference type="ChEBI" id="CHEBI:30616"/>
    </ligand>
</feature>
<reference evidence="7 8" key="1">
    <citation type="submission" date="2024-08" db="EMBL/GenBank/DDBJ databases">
        <title>Clostridium lapicellarii sp. nov., and Clostridium renhuaiense sp. nov., two species isolated from the mud in a fermentation cellar used for producing sauce-flavour Chinese liquors.</title>
        <authorList>
            <person name="Yang F."/>
            <person name="Wang H."/>
            <person name="Chen L.Q."/>
            <person name="Zhou N."/>
            <person name="Lu J.J."/>
            <person name="Pu X.X."/>
            <person name="Wan B."/>
            <person name="Wang L."/>
            <person name="Liu S.J."/>
        </authorList>
    </citation>
    <scope>NUCLEOTIDE SEQUENCE [LARGE SCALE GENOMIC DNA]</scope>
    <source>
        <strain evidence="7 8">MT-113</strain>
    </source>
</reference>
<dbReference type="Pfam" id="PF00580">
    <property type="entry name" value="UvrD-helicase"/>
    <property type="match status" value="1"/>
</dbReference>